<dbReference type="Proteomes" id="UP000033140">
    <property type="component" value="Unassembled WGS sequence"/>
</dbReference>
<reference evidence="1 2" key="2">
    <citation type="journal article" date="2014" name="J. Gen. Appl. Microbiol.">
        <title>The early diverging ascomycetous budding yeast Saitoella complicata has three histone deacetylases belonging to the Clr6, Hos2, and Rpd3 lineages.</title>
        <authorList>
            <person name="Nishida H."/>
            <person name="Matsumoto T."/>
            <person name="Kondo S."/>
            <person name="Hamamoto M."/>
            <person name="Yoshikawa H."/>
        </authorList>
    </citation>
    <scope>NUCLEOTIDE SEQUENCE [LARGE SCALE GENOMIC DNA]</scope>
    <source>
        <strain evidence="1 2">NRRL Y-17804</strain>
    </source>
</reference>
<protein>
    <submittedName>
        <fullName evidence="1">Uncharacterized protein</fullName>
    </submittedName>
</protein>
<accession>A0A0E9N8Z2</accession>
<keyword evidence="2" id="KW-1185">Reference proteome</keyword>
<reference evidence="1 2" key="3">
    <citation type="journal article" date="2015" name="Genome Announc.">
        <title>Draft Genome Sequence of the Archiascomycetous Yeast Saitoella complicata.</title>
        <authorList>
            <person name="Yamauchi K."/>
            <person name="Kondo S."/>
            <person name="Hamamoto M."/>
            <person name="Takahashi Y."/>
            <person name="Ogura Y."/>
            <person name="Hayashi T."/>
            <person name="Nishida H."/>
        </authorList>
    </citation>
    <scope>NUCLEOTIDE SEQUENCE [LARGE SCALE GENOMIC DNA]</scope>
    <source>
        <strain evidence="1 2">NRRL Y-17804</strain>
    </source>
</reference>
<sequence length="79" mass="8122">MGGKPVLSLLQKLAGASHSTGGTQWHTPCNVDPSLRTSVVQSHINQILSMLSLSDECAALPAGGTNPRDVQSIGNITGV</sequence>
<reference evidence="1 2" key="1">
    <citation type="journal article" date="2011" name="J. Gen. Appl. Microbiol.">
        <title>Draft genome sequencing of the enigmatic yeast Saitoella complicata.</title>
        <authorList>
            <person name="Nishida H."/>
            <person name="Hamamoto M."/>
            <person name="Sugiyama J."/>
        </authorList>
    </citation>
    <scope>NUCLEOTIDE SEQUENCE [LARGE SCALE GENOMIC DNA]</scope>
    <source>
        <strain evidence="1 2">NRRL Y-17804</strain>
    </source>
</reference>
<evidence type="ECO:0000313" key="1">
    <source>
        <dbReference type="EMBL" id="GAO46176.1"/>
    </source>
</evidence>
<name>A0A0E9N8Z2_SAICN</name>
<evidence type="ECO:0000313" key="2">
    <source>
        <dbReference type="Proteomes" id="UP000033140"/>
    </source>
</evidence>
<comment type="caution">
    <text evidence="1">The sequence shown here is derived from an EMBL/GenBank/DDBJ whole genome shotgun (WGS) entry which is preliminary data.</text>
</comment>
<gene>
    <name evidence="1" type="ORF">G7K_0413-t1</name>
</gene>
<organism evidence="1 2">
    <name type="scientific">Saitoella complicata (strain BCRC 22490 / CBS 7301 / JCM 7358 / NBRC 10748 / NRRL Y-17804)</name>
    <dbReference type="NCBI Taxonomy" id="698492"/>
    <lineage>
        <taxon>Eukaryota</taxon>
        <taxon>Fungi</taxon>
        <taxon>Dikarya</taxon>
        <taxon>Ascomycota</taxon>
        <taxon>Taphrinomycotina</taxon>
        <taxon>Taphrinomycotina incertae sedis</taxon>
        <taxon>Saitoella</taxon>
    </lineage>
</organism>
<proteinExistence type="predicted"/>
<dbReference type="EMBL" id="BACD03000002">
    <property type="protein sequence ID" value="GAO46176.1"/>
    <property type="molecule type" value="Genomic_DNA"/>
</dbReference>
<dbReference type="AlphaFoldDB" id="A0A0E9N8Z2"/>